<dbReference type="STRING" id="330214.NIDE3371"/>
<sequence>MIMACWCKVILFIGLVLLRPETAIVFPATTPEPEQPQSVPAEEYPFYDLAVEAKFLTSRTRLVIIERMTAIRLHPEEPQLPTAAWFAEQEFFDGRLPKDLIRDFVAKAQRPARLDARFTFGVRYRFVSGEGVPDTEAAVPVLPVAWPVEEEGEGDALEILDRLAFSRVGLTLRGDQALLYVANQRPNATGAGFLFWFVRRQGRWEIYDTEVLWVAQPEQNPSGRR</sequence>
<dbReference type="HOGENOM" id="CLU_1228091_0_0_0"/>
<name>D8PIH0_9BACT</name>
<dbReference type="KEGG" id="nde:NIDE3371"/>
<dbReference type="EMBL" id="FP929003">
    <property type="protein sequence ID" value="CBK43057.1"/>
    <property type="molecule type" value="Genomic_DNA"/>
</dbReference>
<protein>
    <submittedName>
        <fullName evidence="1">Uncharacterized protein</fullName>
    </submittedName>
</protein>
<evidence type="ECO:0000313" key="1">
    <source>
        <dbReference type="EMBL" id="CBK43057.1"/>
    </source>
</evidence>
<gene>
    <name evidence="1" type="ORF">NIDE3371</name>
</gene>
<keyword evidence="2" id="KW-1185">Reference proteome</keyword>
<dbReference type="Proteomes" id="UP000001660">
    <property type="component" value="Chromosome"/>
</dbReference>
<proteinExistence type="predicted"/>
<evidence type="ECO:0000313" key="2">
    <source>
        <dbReference type="Proteomes" id="UP000001660"/>
    </source>
</evidence>
<organism evidence="1 2">
    <name type="scientific">Nitrospira defluvii</name>
    <dbReference type="NCBI Taxonomy" id="330214"/>
    <lineage>
        <taxon>Bacteria</taxon>
        <taxon>Pseudomonadati</taxon>
        <taxon>Nitrospirota</taxon>
        <taxon>Nitrospiria</taxon>
        <taxon>Nitrospirales</taxon>
        <taxon>Nitrospiraceae</taxon>
        <taxon>Nitrospira</taxon>
    </lineage>
</organism>
<reference evidence="1 2" key="1">
    <citation type="journal article" date="2010" name="Proc. Natl. Acad. Sci. U.S.A.">
        <title>A Nitrospira metagenome illuminates the physiology and evolution of globally important nitrite-oxidizing bacteria.</title>
        <authorList>
            <person name="Lucker S."/>
            <person name="Wagner M."/>
            <person name="Maixner F."/>
            <person name="Pelletier E."/>
            <person name="Koch H."/>
            <person name="Vacherie B."/>
            <person name="Rattei T."/>
            <person name="Sinninghe Damste J."/>
            <person name="Spieck E."/>
            <person name="Le Paslier D."/>
            <person name="Daims H."/>
        </authorList>
    </citation>
    <scope>NUCLEOTIDE SEQUENCE [LARGE SCALE GENOMIC DNA]</scope>
</reference>
<dbReference type="AlphaFoldDB" id="D8PIH0"/>
<accession>D8PIH0</accession>